<dbReference type="InterPro" id="IPR009988">
    <property type="entry name" value="DUF1510"/>
</dbReference>
<dbReference type="AlphaFoldDB" id="A0A841Q7G2"/>
<keyword evidence="5" id="KW-1185">Reference proteome</keyword>
<keyword evidence="2" id="KW-0472">Membrane</keyword>
<dbReference type="Pfam" id="PF07423">
    <property type="entry name" value="DUF1510"/>
    <property type="match status" value="1"/>
</dbReference>
<evidence type="ECO:0000259" key="3">
    <source>
        <dbReference type="Pfam" id="PF07423"/>
    </source>
</evidence>
<organism evidence="4 5">
    <name type="scientific">Salirhabdus euzebyi</name>
    <dbReference type="NCBI Taxonomy" id="394506"/>
    <lineage>
        <taxon>Bacteria</taxon>
        <taxon>Bacillati</taxon>
        <taxon>Bacillota</taxon>
        <taxon>Bacilli</taxon>
        <taxon>Bacillales</taxon>
        <taxon>Bacillaceae</taxon>
        <taxon>Salirhabdus</taxon>
    </lineage>
</organism>
<evidence type="ECO:0000256" key="2">
    <source>
        <dbReference type="SAM" id="Phobius"/>
    </source>
</evidence>
<evidence type="ECO:0000313" key="4">
    <source>
        <dbReference type="EMBL" id="MBB6454360.1"/>
    </source>
</evidence>
<reference evidence="4 5" key="1">
    <citation type="submission" date="2020-08" db="EMBL/GenBank/DDBJ databases">
        <title>Genomic Encyclopedia of Type Strains, Phase IV (KMG-IV): sequencing the most valuable type-strain genomes for metagenomic binning, comparative biology and taxonomic classification.</title>
        <authorList>
            <person name="Goeker M."/>
        </authorList>
    </citation>
    <scope>NUCLEOTIDE SEQUENCE [LARGE SCALE GENOMIC DNA]</scope>
    <source>
        <strain evidence="4 5">DSM 19612</strain>
    </source>
</reference>
<accession>A0A841Q7G2</accession>
<feature type="compositionally biased region" description="Acidic residues" evidence="1">
    <location>
        <begin position="69"/>
        <end position="90"/>
    </location>
</feature>
<protein>
    <recommendedName>
        <fullName evidence="3">DUF1510 domain-containing protein</fullName>
    </recommendedName>
</protein>
<dbReference type="RefSeq" id="WP_174494581.1">
    <property type="nucleotide sequence ID" value="NZ_CADDWK010000001.1"/>
</dbReference>
<name>A0A841Q7G2_9BACI</name>
<keyword evidence="2" id="KW-0812">Transmembrane</keyword>
<sequence>MSNSFFDEQSRVNKFEKRRKNTKWINTFIVLGCLLGIYLAFTVFFNDDDQKASVTKEEENDQELSSNDESVDTESPDDNAEEDSSDDAPNDDSSSTENSNSNNDNNNKNDDTTQETSSDENVSEVIVKSWEPIGTEQDEPHVTTYEEETVDWEEMWSAARYATGLSEGDTIRWWVTNGGDPQKVVTTITNKAQTEIYRVYIQWVSEQGWQPTKVEVLKENDQADRFKDDTEEEAEEQQEE</sequence>
<evidence type="ECO:0000313" key="5">
    <source>
        <dbReference type="Proteomes" id="UP000581688"/>
    </source>
</evidence>
<gene>
    <name evidence="4" type="ORF">HNQ94_002835</name>
</gene>
<feature type="region of interest" description="Disordered" evidence="1">
    <location>
        <begin position="54"/>
        <end position="123"/>
    </location>
</feature>
<feature type="compositionally biased region" description="Acidic residues" evidence="1">
    <location>
        <begin position="229"/>
        <end position="240"/>
    </location>
</feature>
<comment type="caution">
    <text evidence="4">The sequence shown here is derived from an EMBL/GenBank/DDBJ whole genome shotgun (WGS) entry which is preliminary data.</text>
</comment>
<feature type="domain" description="DUF1510" evidence="3">
    <location>
        <begin position="127"/>
        <end position="217"/>
    </location>
</feature>
<dbReference type="Proteomes" id="UP000581688">
    <property type="component" value="Unassembled WGS sequence"/>
</dbReference>
<evidence type="ECO:0000256" key="1">
    <source>
        <dbReference type="SAM" id="MobiDB-lite"/>
    </source>
</evidence>
<feature type="compositionally biased region" description="Low complexity" evidence="1">
    <location>
        <begin position="91"/>
        <end position="106"/>
    </location>
</feature>
<dbReference type="EMBL" id="JACHGH010000008">
    <property type="protein sequence ID" value="MBB6454360.1"/>
    <property type="molecule type" value="Genomic_DNA"/>
</dbReference>
<keyword evidence="2" id="KW-1133">Transmembrane helix</keyword>
<feature type="compositionally biased region" description="Basic and acidic residues" evidence="1">
    <location>
        <begin position="218"/>
        <end position="228"/>
    </location>
</feature>
<feature type="transmembrane region" description="Helical" evidence="2">
    <location>
        <begin position="24"/>
        <end position="45"/>
    </location>
</feature>
<proteinExistence type="predicted"/>
<feature type="region of interest" description="Disordered" evidence="1">
    <location>
        <begin position="218"/>
        <end position="240"/>
    </location>
</feature>